<keyword evidence="9 10" id="KW-0472">Membrane</keyword>
<dbReference type="Gene3D" id="1.10.3720.10">
    <property type="entry name" value="MetI-like"/>
    <property type="match status" value="1"/>
</dbReference>
<accession>A0A1K2HYQ8</accession>
<feature type="transmembrane region" description="Helical" evidence="10">
    <location>
        <begin position="25"/>
        <end position="50"/>
    </location>
</feature>
<evidence type="ECO:0000256" key="2">
    <source>
        <dbReference type="ARBA" id="ARBA00004429"/>
    </source>
</evidence>
<dbReference type="STRING" id="665118.SAMN02983003_1828"/>
<dbReference type="Proteomes" id="UP000183447">
    <property type="component" value="Unassembled WGS sequence"/>
</dbReference>
<keyword evidence="5" id="KW-1003">Cell membrane</keyword>
<dbReference type="InterPro" id="IPR043429">
    <property type="entry name" value="ArtM/GltK/GlnP/TcyL/YhdX-like"/>
</dbReference>
<evidence type="ECO:0000256" key="7">
    <source>
        <dbReference type="ARBA" id="ARBA00022970"/>
    </source>
</evidence>
<comment type="subcellular location">
    <subcellularLocation>
        <location evidence="2">Cell inner membrane</location>
        <topology evidence="2">Multi-pass membrane protein</topology>
    </subcellularLocation>
    <subcellularLocation>
        <location evidence="10">Cell membrane</location>
        <topology evidence="10">Multi-pass membrane protein</topology>
    </subcellularLocation>
</comment>
<evidence type="ECO:0000256" key="1">
    <source>
        <dbReference type="ARBA" id="ARBA00003159"/>
    </source>
</evidence>
<dbReference type="InterPro" id="IPR010065">
    <property type="entry name" value="AA_ABC_transptr_permease_3TM"/>
</dbReference>
<dbReference type="OrthoDB" id="9814550at2"/>
<keyword evidence="6 10" id="KW-0812">Transmembrane</keyword>
<dbReference type="NCBIfam" id="TIGR01726">
    <property type="entry name" value="HEQRo_perm_3TM"/>
    <property type="match status" value="1"/>
</dbReference>
<dbReference type="RefSeq" id="WP_072341179.1">
    <property type="nucleotide sequence ID" value="NZ_FPKU01000001.1"/>
</dbReference>
<gene>
    <name evidence="12" type="ORF">SAMN02983003_1828</name>
</gene>
<dbReference type="PROSITE" id="PS50928">
    <property type="entry name" value="ABC_TM1"/>
    <property type="match status" value="1"/>
</dbReference>
<feature type="transmembrane region" description="Helical" evidence="10">
    <location>
        <begin position="57"/>
        <end position="82"/>
    </location>
</feature>
<organism evidence="12 13">
    <name type="scientific">Devosia enhydra</name>
    <dbReference type="NCBI Taxonomy" id="665118"/>
    <lineage>
        <taxon>Bacteria</taxon>
        <taxon>Pseudomonadati</taxon>
        <taxon>Pseudomonadota</taxon>
        <taxon>Alphaproteobacteria</taxon>
        <taxon>Hyphomicrobiales</taxon>
        <taxon>Devosiaceae</taxon>
        <taxon>Devosia</taxon>
    </lineage>
</organism>
<dbReference type="GO" id="GO:0043190">
    <property type="term" value="C:ATP-binding cassette (ABC) transporter complex"/>
    <property type="evidence" value="ECO:0007669"/>
    <property type="project" value="InterPro"/>
</dbReference>
<comment type="similarity">
    <text evidence="3">Belongs to the binding-protein-dependent transport system permease family. HisMQ subfamily.</text>
</comment>
<dbReference type="InterPro" id="IPR035906">
    <property type="entry name" value="MetI-like_sf"/>
</dbReference>
<dbReference type="PANTHER" id="PTHR30614:SF20">
    <property type="entry name" value="GLUTAMINE TRANSPORT SYSTEM PERMEASE PROTEIN GLNP"/>
    <property type="match status" value="1"/>
</dbReference>
<dbReference type="CDD" id="cd06261">
    <property type="entry name" value="TM_PBP2"/>
    <property type="match status" value="1"/>
</dbReference>
<keyword evidence="7" id="KW-0029">Amino-acid transport</keyword>
<feature type="domain" description="ABC transmembrane type-1" evidence="11">
    <location>
        <begin position="25"/>
        <end position="213"/>
    </location>
</feature>
<sequence length="223" mass="24506">MDQIISSYFNLSVLRQALPYLQNGLILTLWLSISIVPLAMIAGLVIAMLFDLRQKWLNALLVVYIDLFRAFPPLVLIIFIFFGLPFLGIRFSEFVSFVLAATLNGAAYFGEIFRAGIASIPRGQYEAAVASGLTPLQAMIHVVLPQAIRNVLAPLTGNIIELVKATSLASVVAMPELLRSARIAQGNTYNATPLIAAAVIYLILLWPAVRLASRLERRAIARR</sequence>
<dbReference type="GO" id="GO:0022857">
    <property type="term" value="F:transmembrane transporter activity"/>
    <property type="evidence" value="ECO:0007669"/>
    <property type="project" value="InterPro"/>
</dbReference>
<dbReference type="PANTHER" id="PTHR30614">
    <property type="entry name" value="MEMBRANE COMPONENT OF AMINO ACID ABC TRANSPORTER"/>
    <property type="match status" value="1"/>
</dbReference>
<keyword evidence="8 10" id="KW-1133">Transmembrane helix</keyword>
<protein>
    <submittedName>
        <fullName evidence="12">Polar amino acid transport system permease protein</fullName>
    </submittedName>
</protein>
<name>A0A1K2HYQ8_9HYPH</name>
<evidence type="ECO:0000256" key="5">
    <source>
        <dbReference type="ARBA" id="ARBA00022475"/>
    </source>
</evidence>
<evidence type="ECO:0000256" key="8">
    <source>
        <dbReference type="ARBA" id="ARBA00022989"/>
    </source>
</evidence>
<evidence type="ECO:0000313" key="13">
    <source>
        <dbReference type="Proteomes" id="UP000183447"/>
    </source>
</evidence>
<feature type="transmembrane region" description="Helical" evidence="10">
    <location>
        <begin position="94"/>
        <end position="113"/>
    </location>
</feature>
<feature type="transmembrane region" description="Helical" evidence="10">
    <location>
        <begin position="194"/>
        <end position="213"/>
    </location>
</feature>
<reference evidence="12 13" key="1">
    <citation type="submission" date="2016-11" db="EMBL/GenBank/DDBJ databases">
        <authorList>
            <person name="Jaros S."/>
            <person name="Januszkiewicz K."/>
            <person name="Wedrychowicz H."/>
        </authorList>
    </citation>
    <scope>NUCLEOTIDE SEQUENCE [LARGE SCALE GENOMIC DNA]</scope>
    <source>
        <strain evidence="12 13">ATCC 23634</strain>
    </source>
</reference>
<evidence type="ECO:0000256" key="6">
    <source>
        <dbReference type="ARBA" id="ARBA00022692"/>
    </source>
</evidence>
<dbReference type="Pfam" id="PF00528">
    <property type="entry name" value="BPD_transp_1"/>
    <property type="match status" value="1"/>
</dbReference>
<dbReference type="GO" id="GO:0006865">
    <property type="term" value="P:amino acid transport"/>
    <property type="evidence" value="ECO:0007669"/>
    <property type="project" value="UniProtKB-KW"/>
</dbReference>
<dbReference type="SUPFAM" id="SSF161098">
    <property type="entry name" value="MetI-like"/>
    <property type="match status" value="1"/>
</dbReference>
<proteinExistence type="inferred from homology"/>
<evidence type="ECO:0000256" key="3">
    <source>
        <dbReference type="ARBA" id="ARBA00010072"/>
    </source>
</evidence>
<evidence type="ECO:0000313" key="12">
    <source>
        <dbReference type="EMBL" id="SFZ83756.1"/>
    </source>
</evidence>
<evidence type="ECO:0000259" key="11">
    <source>
        <dbReference type="PROSITE" id="PS50928"/>
    </source>
</evidence>
<evidence type="ECO:0000256" key="9">
    <source>
        <dbReference type="ARBA" id="ARBA00023136"/>
    </source>
</evidence>
<keyword evidence="4 10" id="KW-0813">Transport</keyword>
<comment type="function">
    <text evidence="1">Part of the binding-protein-dependent transport system for glutamine; probably responsible for the translocation of the substrate across the membrane.</text>
</comment>
<dbReference type="AlphaFoldDB" id="A0A1K2HYQ8"/>
<dbReference type="InterPro" id="IPR000515">
    <property type="entry name" value="MetI-like"/>
</dbReference>
<keyword evidence="13" id="KW-1185">Reference proteome</keyword>
<evidence type="ECO:0000256" key="10">
    <source>
        <dbReference type="RuleBase" id="RU363032"/>
    </source>
</evidence>
<dbReference type="EMBL" id="FPKU01000001">
    <property type="protein sequence ID" value="SFZ83756.1"/>
    <property type="molecule type" value="Genomic_DNA"/>
</dbReference>
<evidence type="ECO:0000256" key="4">
    <source>
        <dbReference type="ARBA" id="ARBA00022448"/>
    </source>
</evidence>